<dbReference type="InterPro" id="IPR002293">
    <property type="entry name" value="AA/rel_permease1"/>
</dbReference>
<proteinExistence type="predicted"/>
<dbReference type="EMBL" id="CABFNQ020000648">
    <property type="protein sequence ID" value="CAH0021045.1"/>
    <property type="molecule type" value="Genomic_DNA"/>
</dbReference>
<dbReference type="Gene3D" id="1.20.1740.10">
    <property type="entry name" value="Amino acid/polyamine transporter I"/>
    <property type="match status" value="1"/>
</dbReference>
<dbReference type="PANTHER" id="PTHR45649:SF7">
    <property type="entry name" value="CHOLINE TRANSPORT PROTEIN"/>
    <property type="match status" value="1"/>
</dbReference>
<feature type="transmembrane region" description="Helical" evidence="7">
    <location>
        <begin position="437"/>
        <end position="456"/>
    </location>
</feature>
<dbReference type="PANTHER" id="PTHR45649">
    <property type="entry name" value="AMINO-ACID PERMEASE BAT1"/>
    <property type="match status" value="1"/>
</dbReference>
<evidence type="ECO:0008006" key="10">
    <source>
        <dbReference type="Google" id="ProtNLM"/>
    </source>
</evidence>
<feature type="transmembrane region" description="Helical" evidence="7">
    <location>
        <begin position="75"/>
        <end position="99"/>
    </location>
</feature>
<name>A0A9N9V7Z1_9HYPO</name>
<evidence type="ECO:0000313" key="8">
    <source>
        <dbReference type="EMBL" id="CAH0021045.1"/>
    </source>
</evidence>
<keyword evidence="4 7" id="KW-1133">Transmembrane helix</keyword>
<evidence type="ECO:0000313" key="9">
    <source>
        <dbReference type="Proteomes" id="UP000696573"/>
    </source>
</evidence>
<organism evidence="8 9">
    <name type="scientific">Clonostachys rhizophaga</name>
    <dbReference type="NCBI Taxonomy" id="160324"/>
    <lineage>
        <taxon>Eukaryota</taxon>
        <taxon>Fungi</taxon>
        <taxon>Dikarya</taxon>
        <taxon>Ascomycota</taxon>
        <taxon>Pezizomycotina</taxon>
        <taxon>Sordariomycetes</taxon>
        <taxon>Hypocreomycetidae</taxon>
        <taxon>Hypocreales</taxon>
        <taxon>Bionectriaceae</taxon>
        <taxon>Clonostachys</taxon>
    </lineage>
</organism>
<dbReference type="PIRSF" id="PIRSF006060">
    <property type="entry name" value="AA_transporter"/>
    <property type="match status" value="1"/>
</dbReference>
<accession>A0A9N9V7Z1</accession>
<keyword evidence="9" id="KW-1185">Reference proteome</keyword>
<feature type="transmembrane region" description="Helical" evidence="7">
    <location>
        <begin position="194"/>
        <end position="212"/>
    </location>
</feature>
<comment type="caution">
    <text evidence="8">The sequence shown here is derived from an EMBL/GenBank/DDBJ whole genome shotgun (WGS) entry which is preliminary data.</text>
</comment>
<keyword evidence="3 7" id="KW-0812">Transmembrane</keyword>
<gene>
    <name evidence="8" type="ORF">CRHIZ90672A_00017545</name>
</gene>
<feature type="transmembrane region" description="Helical" evidence="7">
    <location>
        <begin position="468"/>
        <end position="488"/>
    </location>
</feature>
<evidence type="ECO:0000256" key="3">
    <source>
        <dbReference type="ARBA" id="ARBA00022692"/>
    </source>
</evidence>
<dbReference type="OrthoDB" id="3257095at2759"/>
<evidence type="ECO:0000256" key="5">
    <source>
        <dbReference type="ARBA" id="ARBA00023136"/>
    </source>
</evidence>
<reference evidence="8" key="1">
    <citation type="submission" date="2021-10" db="EMBL/GenBank/DDBJ databases">
        <authorList>
            <person name="Piombo E."/>
        </authorList>
    </citation>
    <scope>NUCLEOTIDE SEQUENCE</scope>
</reference>
<feature type="transmembrane region" description="Helical" evidence="7">
    <location>
        <begin position="42"/>
        <end position="63"/>
    </location>
</feature>
<dbReference type="Pfam" id="PF13520">
    <property type="entry name" value="AA_permease_2"/>
    <property type="match status" value="1"/>
</dbReference>
<feature type="region of interest" description="Disordered" evidence="6">
    <location>
        <begin position="1"/>
        <end position="21"/>
    </location>
</feature>
<feature type="transmembrane region" description="Helical" evidence="7">
    <location>
        <begin position="272"/>
        <end position="293"/>
    </location>
</feature>
<evidence type="ECO:0000256" key="1">
    <source>
        <dbReference type="ARBA" id="ARBA00004141"/>
    </source>
</evidence>
<feature type="transmembrane region" description="Helical" evidence="7">
    <location>
        <begin position="371"/>
        <end position="391"/>
    </location>
</feature>
<evidence type="ECO:0000256" key="2">
    <source>
        <dbReference type="ARBA" id="ARBA00022448"/>
    </source>
</evidence>
<feature type="transmembrane region" description="Helical" evidence="7">
    <location>
        <begin position="120"/>
        <end position="148"/>
    </location>
</feature>
<protein>
    <recommendedName>
        <fullName evidence="10">Choline transport protein</fullName>
    </recommendedName>
</protein>
<evidence type="ECO:0000256" key="4">
    <source>
        <dbReference type="ARBA" id="ARBA00022989"/>
    </source>
</evidence>
<feature type="transmembrane region" description="Helical" evidence="7">
    <location>
        <begin position="317"/>
        <end position="339"/>
    </location>
</feature>
<evidence type="ECO:0000256" key="6">
    <source>
        <dbReference type="SAM" id="MobiDB-lite"/>
    </source>
</evidence>
<keyword evidence="5 7" id="KW-0472">Membrane</keyword>
<dbReference type="GO" id="GO:0022857">
    <property type="term" value="F:transmembrane transporter activity"/>
    <property type="evidence" value="ECO:0007669"/>
    <property type="project" value="InterPro"/>
</dbReference>
<comment type="subcellular location">
    <subcellularLocation>
        <location evidence="1">Membrane</location>
        <topology evidence="1">Multi-pass membrane protein</topology>
    </subcellularLocation>
</comment>
<feature type="transmembrane region" description="Helical" evidence="7">
    <location>
        <begin position="168"/>
        <end position="187"/>
    </location>
</feature>
<keyword evidence="2" id="KW-0813">Transport</keyword>
<dbReference type="AlphaFoldDB" id="A0A9N9V7Z1"/>
<dbReference type="Proteomes" id="UP000696573">
    <property type="component" value="Unassembled WGS sequence"/>
</dbReference>
<feature type="transmembrane region" description="Helical" evidence="7">
    <location>
        <begin position="397"/>
        <end position="417"/>
    </location>
</feature>
<evidence type="ECO:0000256" key="7">
    <source>
        <dbReference type="SAM" id="Phobius"/>
    </source>
</evidence>
<dbReference type="GO" id="GO:0016020">
    <property type="term" value="C:membrane"/>
    <property type="evidence" value="ECO:0007669"/>
    <property type="project" value="UniProtKB-SubCell"/>
</dbReference>
<sequence>MPQPQSTHPQARSPGSASSGLEAQSNAIGIVTGRIDRPFSTLSAMSVGATTTNSAIGVILSFYTTLSYGGSVLLFYGFLAMAFVGLCTAVTLGELTAGFPDVGGQYVWVARMSPHRCRRFLSYVCALLSWGGAVCVGAATCLIAPLLVFQAVPFFDPSFVYKPWMGFLAYQGVNLLTLIPSLFEHLLPKVSQSLLVFTGCILLALFIGLFAAADERQSAESFFTNFYNTSGWPAGVAVLIGMNSLNWCFSCLDSIVHLSEEIPNPRRNIPRALMWSIVVGAVTGVLIIFAFIINNTDYETRNSAIPMIYYTFRSKGAAIALLVLLFVSTIGAQWGIHVWQSRLAWSIGMNKGLPMHDHLSRVAGAPFGTPIWSLLFSAAVTSVLGCLYLASERAFNSFTGAGLLFQYSSYVIPVAMLHYRGRSHFPHGDFWFPRFGYVANLVMCAWAVVALIFYCFPYSFPVVTAEMNYVSVVVGVFLLLIMISWFSYGRKHFTFPELEEIEGREIDMTSHSDTPSPQYSKS</sequence>